<evidence type="ECO:0000256" key="1">
    <source>
        <dbReference type="ARBA" id="ARBA00006611"/>
    </source>
</evidence>
<dbReference type="AlphaFoldDB" id="A0A6M1RUG9"/>
<name>A0A6M1RUG9_9BACT</name>
<accession>A0A6M1RUG9</accession>
<gene>
    <name evidence="3" type="ORF">G4L39_12845</name>
</gene>
<dbReference type="Proteomes" id="UP000477311">
    <property type="component" value="Unassembled WGS sequence"/>
</dbReference>
<dbReference type="Gene3D" id="3.30.450.90">
    <property type="match status" value="1"/>
</dbReference>
<dbReference type="SMART" id="SM00382">
    <property type="entry name" value="AAA"/>
    <property type="match status" value="1"/>
</dbReference>
<dbReference type="GO" id="GO:0016887">
    <property type="term" value="F:ATP hydrolysis activity"/>
    <property type="evidence" value="ECO:0007669"/>
    <property type="project" value="InterPro"/>
</dbReference>
<organism evidence="3 4">
    <name type="scientific">Limisphaera ngatamarikiensis</name>
    <dbReference type="NCBI Taxonomy" id="1324935"/>
    <lineage>
        <taxon>Bacteria</taxon>
        <taxon>Pseudomonadati</taxon>
        <taxon>Verrucomicrobiota</taxon>
        <taxon>Verrucomicrobiia</taxon>
        <taxon>Limisphaerales</taxon>
        <taxon>Limisphaeraceae</taxon>
        <taxon>Limisphaera</taxon>
    </lineage>
</organism>
<dbReference type="PANTHER" id="PTHR30486:SF16">
    <property type="entry name" value="TWITCHING MOTILITY PROTEIN PILT"/>
    <property type="match status" value="1"/>
</dbReference>
<reference evidence="3 4" key="1">
    <citation type="submission" date="2020-02" db="EMBL/GenBank/DDBJ databases">
        <title>Draft genome sequence of Limisphaera ngatamarikiensis NGM72.4T, a thermophilic Verrucomicrobia grouped in subdivision 3.</title>
        <authorList>
            <person name="Carere C.R."/>
            <person name="Steen J."/>
            <person name="Hugenholtz P."/>
            <person name="Stott M.B."/>
        </authorList>
    </citation>
    <scope>NUCLEOTIDE SEQUENCE [LARGE SCALE GENOMIC DNA]</scope>
    <source>
        <strain evidence="3 4">NGM72.4</strain>
    </source>
</reference>
<comment type="similarity">
    <text evidence="1">Belongs to the GSP E family.</text>
</comment>
<dbReference type="EMBL" id="JAAKYA010000082">
    <property type="protein sequence ID" value="NGO40275.1"/>
    <property type="molecule type" value="Genomic_DNA"/>
</dbReference>
<evidence type="ECO:0000259" key="2">
    <source>
        <dbReference type="SMART" id="SM00382"/>
    </source>
</evidence>
<keyword evidence="4" id="KW-1185">Reference proteome</keyword>
<proteinExistence type="inferred from homology"/>
<dbReference type="NCBIfam" id="TIGR01420">
    <property type="entry name" value="pilT_fam"/>
    <property type="match status" value="1"/>
</dbReference>
<dbReference type="InterPro" id="IPR050921">
    <property type="entry name" value="T4SS_GSP_E_ATPase"/>
</dbReference>
<evidence type="ECO:0000313" key="4">
    <source>
        <dbReference type="Proteomes" id="UP000477311"/>
    </source>
</evidence>
<dbReference type="Gene3D" id="3.40.50.300">
    <property type="entry name" value="P-loop containing nucleotide triphosphate hydrolases"/>
    <property type="match status" value="1"/>
</dbReference>
<protein>
    <submittedName>
        <fullName evidence="3">PilT/PilU family type 4a pilus ATPase</fullName>
    </submittedName>
</protein>
<dbReference type="PANTHER" id="PTHR30486">
    <property type="entry name" value="TWITCHING MOTILITY PROTEIN PILT"/>
    <property type="match status" value="1"/>
</dbReference>
<dbReference type="Pfam" id="PF00437">
    <property type="entry name" value="T2SSE"/>
    <property type="match status" value="1"/>
</dbReference>
<dbReference type="GO" id="GO:0005524">
    <property type="term" value="F:ATP binding"/>
    <property type="evidence" value="ECO:0007669"/>
    <property type="project" value="InterPro"/>
</dbReference>
<feature type="domain" description="AAA+ ATPase" evidence="2">
    <location>
        <begin position="133"/>
        <end position="258"/>
    </location>
</feature>
<dbReference type="InterPro" id="IPR027417">
    <property type="entry name" value="P-loop_NTPase"/>
</dbReference>
<evidence type="ECO:0000313" key="3">
    <source>
        <dbReference type="EMBL" id="NGO40275.1"/>
    </source>
</evidence>
<sequence length="400" mass="44725">MRRPELDYILTTMLESQPEVSDLLFTVGKPLQVESYGELKPVEIDPPLGALTPFQTEMVALNLIGDNPWHIESLLRHGSCDAAYTLGDRARFRINVFSQRGHYSVVLRKLNTKIPTLDELKFPEVMKRIPEEKMGLVLVTGATGSGKSTTLAAILNEINRTKAVHIVTLEDPIEFVHQHDKATFNQRELGTDFDTYANGLRAALRQAPKVILVGEMRDQETVKIALSAAETGHLVLSTLHTIDAGQTINRILGMFEPEEQEQIRPRLADALRWVVSQRLVPRIGGGRYALLEIMGTNLRVQETIRLGESEGRTFYEIIEASQPFGWRTFDYSCLEAYENGYITEETAVQYCTKRSVVTRGIDNIRKARGEPTTPLTGLRLKTPSEVTGGGSNPPTLKLKI</sequence>
<dbReference type="InterPro" id="IPR006321">
    <property type="entry name" value="PilT/PilU"/>
</dbReference>
<dbReference type="InterPro" id="IPR001482">
    <property type="entry name" value="T2SS/T4SS_dom"/>
</dbReference>
<dbReference type="RefSeq" id="WP_165108690.1">
    <property type="nucleotide sequence ID" value="NZ_JAAKYA010000082.1"/>
</dbReference>
<dbReference type="SUPFAM" id="SSF52540">
    <property type="entry name" value="P-loop containing nucleoside triphosphate hydrolases"/>
    <property type="match status" value="1"/>
</dbReference>
<comment type="caution">
    <text evidence="3">The sequence shown here is derived from an EMBL/GenBank/DDBJ whole genome shotgun (WGS) entry which is preliminary data.</text>
</comment>
<dbReference type="CDD" id="cd01131">
    <property type="entry name" value="PilT"/>
    <property type="match status" value="1"/>
</dbReference>
<dbReference type="InterPro" id="IPR003593">
    <property type="entry name" value="AAA+_ATPase"/>
</dbReference>